<organism evidence="1 2">
    <name type="scientific">Acidithiobacillus thiooxidans ATCC 19377</name>
    <dbReference type="NCBI Taxonomy" id="637390"/>
    <lineage>
        <taxon>Bacteria</taxon>
        <taxon>Pseudomonadati</taxon>
        <taxon>Pseudomonadota</taxon>
        <taxon>Acidithiobacillia</taxon>
        <taxon>Acidithiobacillales</taxon>
        <taxon>Acidithiobacillaceae</taxon>
        <taxon>Acidithiobacillus</taxon>
    </lineage>
</organism>
<proteinExistence type="predicted"/>
<dbReference type="Proteomes" id="UP000315403">
    <property type="component" value="Unassembled WGS sequence"/>
</dbReference>
<comment type="caution">
    <text evidence="1">The sequence shown here is derived from an EMBL/GenBank/DDBJ whole genome shotgun (WGS) entry which is preliminary data.</text>
</comment>
<gene>
    <name evidence="1" type="ORF">DLNHIDIE_01519</name>
</gene>
<reference evidence="1 2" key="1">
    <citation type="submission" date="2019-03" db="EMBL/GenBank/DDBJ databases">
        <title>New insights into Acidothiobacillus thiooxidans sulfur metabolism through coupled gene expression, solution geochemistry, microscopy and spectroscopy analyses.</title>
        <authorList>
            <person name="Camacho D."/>
            <person name="Frazao R."/>
            <person name="Fouillen A."/>
            <person name="Nanci A."/>
            <person name="Lang B.F."/>
            <person name="Apte S.C."/>
            <person name="Baron C."/>
            <person name="Warren L.A."/>
        </authorList>
    </citation>
    <scope>NUCLEOTIDE SEQUENCE [LARGE SCALE GENOMIC DNA]</scope>
    <source>
        <strain evidence="1 2">ATCC 19377</strain>
    </source>
</reference>
<evidence type="ECO:0000313" key="1">
    <source>
        <dbReference type="EMBL" id="TQN51642.1"/>
    </source>
</evidence>
<name>A0A543Q5P1_ACITH</name>
<evidence type="ECO:0008006" key="3">
    <source>
        <dbReference type="Google" id="ProtNLM"/>
    </source>
</evidence>
<dbReference type="AlphaFoldDB" id="A0A543Q5P1"/>
<protein>
    <recommendedName>
        <fullName evidence="3">Dicarboxylate transport domain-containing protein</fullName>
    </recommendedName>
</protein>
<evidence type="ECO:0000313" key="2">
    <source>
        <dbReference type="Proteomes" id="UP000315403"/>
    </source>
</evidence>
<accession>A0A543Q5P1</accession>
<sequence length="694" mass="75976">MQDSKPLRLPKTTGFRLRYWLIFFCAGFLLSGPAWAQTLEITAARVQGAAWQAQHLKVVLRTHARKNASLEFLAGTLQIGKQRPWQAIQGNCVLQTQQGWSCSALHLAISGSPWGALQGTGRFQVLRSGGLGSLHFLLEGAKLGKLTLLARSAASGRWQLQTQGEVALTDWVAALHLLPAHWQSGGELAWQMHSSGASWSHISAVHFRAQLHKGQFSSPDGLQAAQNVAAQLSGDGHLQGHWQGHWQGHVQLRWDEGGILWSPWYWAAPVRPVVMESRWRQSAKSWHLERGQINWPNLGTAKFAVSEPVQGSKLDWHLQDADVALAPFFTTWIKPLLPASSFAAQALLAGHLHFSVAGNPALRSVHWDLQHGDFSTQQTSLAGVFSHGAWDANVPVEKAVFKWQSATLYHIPLGPLAVRVALHPGGFALQQPVDLHLLGGVLHFQELSGHWRGPHSGFSMQGNLQGVSMKSLTQIMHWPPFTGTIQASIPRLTYHAGTIQTSGELSAGIFGGKLRVSDLQVQNFLGVMPLLRANVSVQGLQLKPLTDAFHFGYISGVLDGNLRNLYLLNWSPEAFQGHFETVKTPGVPQKISYQAVQSITKLGGGDGISGFFQGMFLRMFNTFSYSHLGMGVDLSNGVAELSGVHPENGGFVILQGQGLPRVDIVGYNRRVSWDELLARLKTAMETGPQMHTGE</sequence>
<dbReference type="EMBL" id="SZUV01000001">
    <property type="protein sequence ID" value="TQN51642.1"/>
    <property type="molecule type" value="Genomic_DNA"/>
</dbReference>